<gene>
    <name evidence="3" type="ORF">FA13DRAFT_1271026</name>
</gene>
<name>A0A4Y7STS9_COPMI</name>
<reference evidence="3 4" key="1">
    <citation type="journal article" date="2019" name="Nat. Ecol. Evol.">
        <title>Megaphylogeny resolves global patterns of mushroom evolution.</title>
        <authorList>
            <person name="Varga T."/>
            <person name="Krizsan K."/>
            <person name="Foldi C."/>
            <person name="Dima B."/>
            <person name="Sanchez-Garcia M."/>
            <person name="Sanchez-Ramirez S."/>
            <person name="Szollosi G.J."/>
            <person name="Szarkandi J.G."/>
            <person name="Papp V."/>
            <person name="Albert L."/>
            <person name="Andreopoulos W."/>
            <person name="Angelini C."/>
            <person name="Antonin V."/>
            <person name="Barry K.W."/>
            <person name="Bougher N.L."/>
            <person name="Buchanan P."/>
            <person name="Buyck B."/>
            <person name="Bense V."/>
            <person name="Catcheside P."/>
            <person name="Chovatia M."/>
            <person name="Cooper J."/>
            <person name="Damon W."/>
            <person name="Desjardin D."/>
            <person name="Finy P."/>
            <person name="Geml J."/>
            <person name="Haridas S."/>
            <person name="Hughes K."/>
            <person name="Justo A."/>
            <person name="Karasinski D."/>
            <person name="Kautmanova I."/>
            <person name="Kiss B."/>
            <person name="Kocsube S."/>
            <person name="Kotiranta H."/>
            <person name="LaButti K.M."/>
            <person name="Lechner B.E."/>
            <person name="Liimatainen K."/>
            <person name="Lipzen A."/>
            <person name="Lukacs Z."/>
            <person name="Mihaltcheva S."/>
            <person name="Morgado L.N."/>
            <person name="Niskanen T."/>
            <person name="Noordeloos M.E."/>
            <person name="Ohm R.A."/>
            <person name="Ortiz-Santana B."/>
            <person name="Ovrebo C."/>
            <person name="Racz N."/>
            <person name="Riley R."/>
            <person name="Savchenko A."/>
            <person name="Shiryaev A."/>
            <person name="Soop K."/>
            <person name="Spirin V."/>
            <person name="Szebenyi C."/>
            <person name="Tomsovsky M."/>
            <person name="Tulloss R.E."/>
            <person name="Uehling J."/>
            <person name="Grigoriev I.V."/>
            <person name="Vagvolgyi C."/>
            <person name="Papp T."/>
            <person name="Martin F.M."/>
            <person name="Miettinen O."/>
            <person name="Hibbett D.S."/>
            <person name="Nagy L.G."/>
        </authorList>
    </citation>
    <scope>NUCLEOTIDE SEQUENCE [LARGE SCALE GENOMIC DNA]</scope>
    <source>
        <strain evidence="3 4">FP101781</strain>
    </source>
</reference>
<evidence type="ECO:0000259" key="2">
    <source>
        <dbReference type="Pfam" id="PF24883"/>
    </source>
</evidence>
<evidence type="ECO:0000313" key="4">
    <source>
        <dbReference type="Proteomes" id="UP000298030"/>
    </source>
</evidence>
<dbReference type="PANTHER" id="PTHR10039">
    <property type="entry name" value="AMELOGENIN"/>
    <property type="match status" value="1"/>
</dbReference>
<dbReference type="InterPro" id="IPR027417">
    <property type="entry name" value="P-loop_NTPase"/>
</dbReference>
<protein>
    <recommendedName>
        <fullName evidence="2">Nephrocystin 3-like N-terminal domain-containing protein</fullName>
    </recommendedName>
</protein>
<sequence>MTITLSIVRSFIPPNHLETDTTRTGLLQHIASGAINDSNERCDAPKCHTETRAALQEEIVTWIRHGDADDEPRQILWLTGPAGTGKTAIAGSVADKCQREGWLAASFFFSAFAGSPTRRSKMCLITSLAYQLIQHDAIHGLKDLVLAAIDHDPLIFDKRLDHQLRVMILEPLRKLSKQKPQSIEQWPLAIIIDGLDECTGQTAPNATQKEARRSKEESHKEILSVLMQAVNDPAFPFHIIIASRPEPVIRDFFSAFPDIAHEIFLDEKYDPDSDIALFLSSKFADIRRRYNLPTEWVPATTFSTIATIADVIEFLVRESSGQFIYAVTAARYIEDGTHPPQEQLKRVLEWRRQDESGPFAPLDALYRRILETSPDPLLAAKWICSIDPIRQNTVYGYHMDQYVKALLETSLGEMEYLLRSLPSLLGVHDDKGALNFRLYHKTFVDFLEDQSRSADLHISADVLRQYLCERHYRVLKSTWIGIGTAVRATH</sequence>
<dbReference type="STRING" id="71717.A0A4Y7STS9"/>
<dbReference type="EMBL" id="QPFP01000061">
    <property type="protein sequence ID" value="TEB25004.1"/>
    <property type="molecule type" value="Genomic_DNA"/>
</dbReference>
<dbReference type="SUPFAM" id="SSF52540">
    <property type="entry name" value="P-loop containing nucleoside triphosphate hydrolases"/>
    <property type="match status" value="1"/>
</dbReference>
<dbReference type="AlphaFoldDB" id="A0A4Y7STS9"/>
<dbReference type="PANTHER" id="PTHR10039:SF14">
    <property type="entry name" value="NACHT DOMAIN-CONTAINING PROTEIN"/>
    <property type="match status" value="1"/>
</dbReference>
<accession>A0A4Y7STS9</accession>
<proteinExistence type="predicted"/>
<evidence type="ECO:0000256" key="1">
    <source>
        <dbReference type="ARBA" id="ARBA00022737"/>
    </source>
</evidence>
<dbReference type="InterPro" id="IPR056884">
    <property type="entry name" value="NPHP3-like_N"/>
</dbReference>
<keyword evidence="1" id="KW-0677">Repeat</keyword>
<dbReference type="OrthoDB" id="5967843at2759"/>
<dbReference type="Pfam" id="PF24883">
    <property type="entry name" value="NPHP3_N"/>
    <property type="match status" value="1"/>
</dbReference>
<organism evidence="3 4">
    <name type="scientific">Coprinellus micaceus</name>
    <name type="common">Glistening ink-cap mushroom</name>
    <name type="synonym">Coprinus micaceus</name>
    <dbReference type="NCBI Taxonomy" id="71717"/>
    <lineage>
        <taxon>Eukaryota</taxon>
        <taxon>Fungi</taxon>
        <taxon>Dikarya</taxon>
        <taxon>Basidiomycota</taxon>
        <taxon>Agaricomycotina</taxon>
        <taxon>Agaricomycetes</taxon>
        <taxon>Agaricomycetidae</taxon>
        <taxon>Agaricales</taxon>
        <taxon>Agaricineae</taxon>
        <taxon>Psathyrellaceae</taxon>
        <taxon>Coprinellus</taxon>
    </lineage>
</organism>
<comment type="caution">
    <text evidence="3">The sequence shown here is derived from an EMBL/GenBank/DDBJ whole genome shotgun (WGS) entry which is preliminary data.</text>
</comment>
<keyword evidence="4" id="KW-1185">Reference proteome</keyword>
<dbReference type="Gene3D" id="3.40.50.300">
    <property type="entry name" value="P-loop containing nucleotide triphosphate hydrolases"/>
    <property type="match status" value="1"/>
</dbReference>
<feature type="domain" description="Nephrocystin 3-like N-terminal" evidence="2">
    <location>
        <begin position="69"/>
        <end position="244"/>
    </location>
</feature>
<dbReference type="Proteomes" id="UP000298030">
    <property type="component" value="Unassembled WGS sequence"/>
</dbReference>
<evidence type="ECO:0000313" key="3">
    <source>
        <dbReference type="EMBL" id="TEB25004.1"/>
    </source>
</evidence>